<dbReference type="FunFam" id="3.30.160.60:FF:000688">
    <property type="entry name" value="zinc finger protein 197 isoform X1"/>
    <property type="match status" value="1"/>
</dbReference>
<evidence type="ECO:0000256" key="7">
    <source>
        <dbReference type="ARBA" id="ARBA00023015"/>
    </source>
</evidence>
<keyword evidence="7" id="KW-0805">Transcription regulation</keyword>
<sequence length="509" mass="57722">MIDMWNSNFGEAVAKWLASWSAELNVPSSNPAGGNSFKSLVGEQKVTLQDSLPHHVCGPCLAKLDEVVDFMDVSQATQSKLKNQLRECTTETIVQVNEDKLYELIQDVKVELEESDRQYMDDLNDEDYGPHSTKRQRRKAGRGLRARGANPRGQSGKQPKKVKSKDAAHVAGDTHEQALENTAPLSTPVKAEEWMENNSRQEAAAEACVQGRLRDTVNPLSSCDKLDNSMKTSVRCSLCKSSFSQVEHLASHSLEAHQVAEPSYLCPQCPQIFSKISSLKNHQRRKHQESLQTCPQCNKLYPAHYLWTRHMLVHTNSRPFSCDKCEKKFKSKAELINHQRIHRPSEERYTHCCEVCGKRFTQKANLDSHLRLHTGNRPFSCEFCGKCFSQRGNLEEHRRIHTGEKPFVCATCGVSYSRQGQLAMHRRQHTGEKPHKCQYCEKEFLRREVLKKHEHMHTDTRPYKCSIVRSLSGTKARGRCMSGSTLESVRLSVSFVDEVSVNPATCGNI</sequence>
<organism evidence="14 15">
    <name type="scientific">Chionoecetes opilio</name>
    <name type="common">Atlantic snow crab</name>
    <name type="synonym">Cancer opilio</name>
    <dbReference type="NCBI Taxonomy" id="41210"/>
    <lineage>
        <taxon>Eukaryota</taxon>
        <taxon>Metazoa</taxon>
        <taxon>Ecdysozoa</taxon>
        <taxon>Arthropoda</taxon>
        <taxon>Crustacea</taxon>
        <taxon>Multicrustacea</taxon>
        <taxon>Malacostraca</taxon>
        <taxon>Eumalacostraca</taxon>
        <taxon>Eucarida</taxon>
        <taxon>Decapoda</taxon>
        <taxon>Pleocyemata</taxon>
        <taxon>Brachyura</taxon>
        <taxon>Eubrachyura</taxon>
        <taxon>Majoidea</taxon>
        <taxon>Majidae</taxon>
        <taxon>Chionoecetes</taxon>
    </lineage>
</organism>
<dbReference type="PROSITE" id="PS50157">
    <property type="entry name" value="ZINC_FINGER_C2H2_2"/>
    <property type="match status" value="8"/>
</dbReference>
<dbReference type="EMBL" id="JACEEZ010024548">
    <property type="protein sequence ID" value="KAG0710083.1"/>
    <property type="molecule type" value="Genomic_DNA"/>
</dbReference>
<feature type="compositionally biased region" description="Basic residues" evidence="12">
    <location>
        <begin position="132"/>
        <end position="145"/>
    </location>
</feature>
<evidence type="ECO:0000313" key="14">
    <source>
        <dbReference type="EMBL" id="KAG0710083.1"/>
    </source>
</evidence>
<comment type="caution">
    <text evidence="14">The sequence shown here is derived from an EMBL/GenBank/DDBJ whole genome shotgun (WGS) entry which is preliminary data.</text>
</comment>
<evidence type="ECO:0000259" key="13">
    <source>
        <dbReference type="PROSITE" id="PS50157"/>
    </source>
</evidence>
<keyword evidence="5 11" id="KW-0863">Zinc-finger</keyword>
<dbReference type="GO" id="GO:0000978">
    <property type="term" value="F:RNA polymerase II cis-regulatory region sequence-specific DNA binding"/>
    <property type="evidence" value="ECO:0007669"/>
    <property type="project" value="TreeGrafter"/>
</dbReference>
<dbReference type="GO" id="GO:0031519">
    <property type="term" value="C:PcG protein complex"/>
    <property type="evidence" value="ECO:0007669"/>
    <property type="project" value="TreeGrafter"/>
</dbReference>
<name>A0A8J4XMV8_CHIOP</name>
<dbReference type="GO" id="GO:0000981">
    <property type="term" value="F:DNA-binding transcription factor activity, RNA polymerase II-specific"/>
    <property type="evidence" value="ECO:0007669"/>
    <property type="project" value="TreeGrafter"/>
</dbReference>
<dbReference type="FunFam" id="3.30.160.60:FF:001480">
    <property type="entry name" value="Si:cabz01071911.3"/>
    <property type="match status" value="1"/>
</dbReference>
<dbReference type="SMART" id="SM00355">
    <property type="entry name" value="ZnF_C2H2"/>
    <property type="match status" value="8"/>
</dbReference>
<feature type="domain" description="C2H2-type" evidence="13">
    <location>
        <begin position="407"/>
        <end position="434"/>
    </location>
</feature>
<evidence type="ECO:0000256" key="5">
    <source>
        <dbReference type="ARBA" id="ARBA00022771"/>
    </source>
</evidence>
<dbReference type="InterPro" id="IPR036236">
    <property type="entry name" value="Znf_C2H2_sf"/>
</dbReference>
<keyword evidence="4" id="KW-0677">Repeat</keyword>
<protein>
    <submittedName>
        <fullName evidence="14">Zinc finger protein 418</fullName>
    </submittedName>
</protein>
<dbReference type="PANTHER" id="PTHR14003">
    <property type="entry name" value="TRANSCRIPTIONAL REPRESSOR PROTEIN YY"/>
    <property type="match status" value="1"/>
</dbReference>
<dbReference type="Proteomes" id="UP000770661">
    <property type="component" value="Unassembled WGS sequence"/>
</dbReference>
<evidence type="ECO:0000256" key="4">
    <source>
        <dbReference type="ARBA" id="ARBA00022737"/>
    </source>
</evidence>
<dbReference type="AlphaFoldDB" id="A0A8J4XMV8"/>
<dbReference type="Gene3D" id="3.30.160.60">
    <property type="entry name" value="Classic Zinc Finger"/>
    <property type="match status" value="6"/>
</dbReference>
<keyword evidence="10" id="KW-0539">Nucleus</keyword>
<dbReference type="GO" id="GO:0005667">
    <property type="term" value="C:transcription regulator complex"/>
    <property type="evidence" value="ECO:0007669"/>
    <property type="project" value="TreeGrafter"/>
</dbReference>
<dbReference type="GO" id="GO:0008270">
    <property type="term" value="F:zinc ion binding"/>
    <property type="evidence" value="ECO:0007669"/>
    <property type="project" value="UniProtKB-KW"/>
</dbReference>
<dbReference type="PANTHER" id="PTHR14003:SF23">
    <property type="entry name" value="ZINC FINGER PROTEIN 143"/>
    <property type="match status" value="1"/>
</dbReference>
<feature type="domain" description="C2H2-type" evidence="13">
    <location>
        <begin position="320"/>
        <end position="347"/>
    </location>
</feature>
<dbReference type="PROSITE" id="PS00028">
    <property type="entry name" value="ZINC_FINGER_C2H2_1"/>
    <property type="match status" value="8"/>
</dbReference>
<feature type="domain" description="C2H2-type" evidence="13">
    <location>
        <begin position="379"/>
        <end position="406"/>
    </location>
</feature>
<dbReference type="Pfam" id="PF00096">
    <property type="entry name" value="zf-C2H2"/>
    <property type="match status" value="5"/>
</dbReference>
<keyword evidence="3" id="KW-0479">Metal-binding</keyword>
<evidence type="ECO:0000256" key="6">
    <source>
        <dbReference type="ARBA" id="ARBA00022833"/>
    </source>
</evidence>
<feature type="domain" description="C2H2-type" evidence="13">
    <location>
        <begin position="264"/>
        <end position="292"/>
    </location>
</feature>
<evidence type="ECO:0000256" key="2">
    <source>
        <dbReference type="ARBA" id="ARBA00006991"/>
    </source>
</evidence>
<feature type="domain" description="C2H2-type" evidence="13">
    <location>
        <begin position="435"/>
        <end position="462"/>
    </location>
</feature>
<feature type="domain" description="C2H2-type" evidence="13">
    <location>
        <begin position="234"/>
        <end position="262"/>
    </location>
</feature>
<dbReference type="FunFam" id="3.30.160.60:FF:000557">
    <property type="entry name" value="zinc finger and SCAN domain-containing protein 29"/>
    <property type="match status" value="1"/>
</dbReference>
<dbReference type="SUPFAM" id="SSF57667">
    <property type="entry name" value="beta-beta-alpha zinc fingers"/>
    <property type="match status" value="4"/>
</dbReference>
<accession>A0A8J4XMV8</accession>
<dbReference type="InterPro" id="IPR013087">
    <property type="entry name" value="Znf_C2H2_type"/>
</dbReference>
<dbReference type="OrthoDB" id="40579at2759"/>
<evidence type="ECO:0000256" key="11">
    <source>
        <dbReference type="PROSITE-ProRule" id="PRU00042"/>
    </source>
</evidence>
<reference evidence="14" key="1">
    <citation type="submission" date="2020-07" db="EMBL/GenBank/DDBJ databases">
        <title>The High-quality genome of the commercially important snow crab, Chionoecetes opilio.</title>
        <authorList>
            <person name="Jeong J.-H."/>
            <person name="Ryu S."/>
        </authorList>
    </citation>
    <scope>NUCLEOTIDE SEQUENCE</scope>
    <source>
        <strain evidence="14">MADBK_172401_WGS</strain>
        <tissue evidence="14">Digestive gland</tissue>
    </source>
</reference>
<keyword evidence="9" id="KW-0804">Transcription</keyword>
<evidence type="ECO:0000256" key="10">
    <source>
        <dbReference type="ARBA" id="ARBA00023242"/>
    </source>
</evidence>
<evidence type="ECO:0000256" key="9">
    <source>
        <dbReference type="ARBA" id="ARBA00023163"/>
    </source>
</evidence>
<dbReference type="GO" id="GO:0000785">
    <property type="term" value="C:chromatin"/>
    <property type="evidence" value="ECO:0007669"/>
    <property type="project" value="TreeGrafter"/>
</dbReference>
<evidence type="ECO:0000313" key="15">
    <source>
        <dbReference type="Proteomes" id="UP000770661"/>
    </source>
</evidence>
<comment type="similarity">
    <text evidence="2">Belongs to the krueppel C2H2-type zinc-finger protein family.</text>
</comment>
<dbReference type="FunFam" id="3.30.160.60:FF:000100">
    <property type="entry name" value="Zinc finger 45-like"/>
    <property type="match status" value="1"/>
</dbReference>
<evidence type="ECO:0000256" key="12">
    <source>
        <dbReference type="SAM" id="MobiDB-lite"/>
    </source>
</evidence>
<evidence type="ECO:0000256" key="8">
    <source>
        <dbReference type="ARBA" id="ARBA00023125"/>
    </source>
</evidence>
<keyword evidence="6" id="KW-0862">Zinc</keyword>
<gene>
    <name evidence="14" type="primary">ZNF418</name>
    <name evidence="14" type="ORF">GWK47_023513</name>
</gene>
<feature type="domain" description="C2H2-type" evidence="13">
    <location>
        <begin position="351"/>
        <end position="378"/>
    </location>
</feature>
<evidence type="ECO:0000256" key="3">
    <source>
        <dbReference type="ARBA" id="ARBA00022723"/>
    </source>
</evidence>
<comment type="subcellular location">
    <subcellularLocation>
        <location evidence="1">Nucleus</location>
    </subcellularLocation>
</comment>
<evidence type="ECO:0000256" key="1">
    <source>
        <dbReference type="ARBA" id="ARBA00004123"/>
    </source>
</evidence>
<keyword evidence="15" id="KW-1185">Reference proteome</keyword>
<feature type="domain" description="C2H2-type" evidence="13">
    <location>
        <begin position="292"/>
        <end position="319"/>
    </location>
</feature>
<feature type="region of interest" description="Disordered" evidence="12">
    <location>
        <begin position="120"/>
        <end position="186"/>
    </location>
</feature>
<proteinExistence type="inferred from homology"/>
<feature type="compositionally biased region" description="Basic and acidic residues" evidence="12">
    <location>
        <begin position="164"/>
        <end position="178"/>
    </location>
</feature>
<dbReference type="FunFam" id="3.30.160.60:FF:001498">
    <property type="entry name" value="Zinc finger protein 404"/>
    <property type="match status" value="1"/>
</dbReference>
<keyword evidence="8" id="KW-0238">DNA-binding</keyword>